<evidence type="ECO:0000313" key="2">
    <source>
        <dbReference type="EMBL" id="KFB67752.1"/>
    </source>
</evidence>
<dbReference type="Pfam" id="PF13271">
    <property type="entry name" value="DUF4062"/>
    <property type="match status" value="1"/>
</dbReference>
<evidence type="ECO:0000313" key="3">
    <source>
        <dbReference type="Proteomes" id="UP000019812"/>
    </source>
</evidence>
<sequence>MPETVFLSSTFADLQEHRKSVLYVLQRMKTLLEAMEYFGAEADAPMDVCLRAVDRADIYVLVVGMRYGSTDPQGTSITQREYERASESKKRIYVYLIDEERHLVAPKDVQRDEGAERLQRFKDLLRQRHVCMRFESPADLAGKVALDLVRDLTPDRSVNEKVEAMVAELKSVRLNAGYGIGLRPLTTLARAIPTESSGTALLADPYVHLAASAAAIAASIARSDFSILRGMLAFDKQELDLVIALLTVWTVDQDAVASAIRATNDPMKFRILTAIAGRLRLVDTSSAICDAMLNRYAMHLQFKQLGQMATPIKDVARVALVSMGKPALPIVERYAARAKELRRWQQKELFESIVREVGRAPPPSDA</sequence>
<organism evidence="2 3">
    <name type="scientific">Candidatus Accumulibacter vicinus</name>
    <dbReference type="NCBI Taxonomy" id="2954382"/>
    <lineage>
        <taxon>Bacteria</taxon>
        <taxon>Pseudomonadati</taxon>
        <taxon>Pseudomonadota</taxon>
        <taxon>Betaproteobacteria</taxon>
        <taxon>Candidatus Accumulibacter</taxon>
    </lineage>
</organism>
<dbReference type="AlphaFoldDB" id="A0A084XZ58"/>
<evidence type="ECO:0000259" key="1">
    <source>
        <dbReference type="Pfam" id="PF13271"/>
    </source>
</evidence>
<reference evidence="2 3" key="1">
    <citation type="submission" date="2014-07" db="EMBL/GenBank/DDBJ databases">
        <title>Expanding our view of genomic diversity in Candidatus Accumulibacter clades.</title>
        <authorList>
            <person name="Skennerton C.T."/>
            <person name="Barr J.J."/>
            <person name="Slater F.R."/>
            <person name="Bond P.L."/>
            <person name="Tyson G.W."/>
        </authorList>
    </citation>
    <scope>NUCLEOTIDE SEQUENCE [LARGE SCALE GENOMIC DNA]</scope>
    <source>
        <strain evidence="3">SK-01</strain>
    </source>
</reference>
<gene>
    <name evidence="2" type="ORF">CAPSK01_002794</name>
</gene>
<dbReference type="STRING" id="1457154.CAPSK01_002794"/>
<dbReference type="InterPro" id="IPR025139">
    <property type="entry name" value="DUF4062"/>
</dbReference>
<dbReference type="Proteomes" id="UP000019812">
    <property type="component" value="Unassembled WGS sequence"/>
</dbReference>
<dbReference type="RefSeq" id="WP_273703592.1">
    <property type="nucleotide sequence ID" value="NZ_JDSS02000025.1"/>
</dbReference>
<feature type="domain" description="DUF4062" evidence="1">
    <location>
        <begin position="5"/>
        <end position="85"/>
    </location>
</feature>
<accession>A0A084XZ58</accession>
<protein>
    <recommendedName>
        <fullName evidence="1">DUF4062 domain-containing protein</fullName>
    </recommendedName>
</protein>
<dbReference type="EMBL" id="JDSS02000025">
    <property type="protein sequence ID" value="KFB67752.1"/>
    <property type="molecule type" value="Genomic_DNA"/>
</dbReference>
<comment type="caution">
    <text evidence="2">The sequence shown here is derived from an EMBL/GenBank/DDBJ whole genome shotgun (WGS) entry which is preliminary data.</text>
</comment>
<name>A0A084XZ58_9PROT</name>
<proteinExistence type="predicted"/>